<dbReference type="PATRIC" id="fig|33050.5.peg.1679"/>
<dbReference type="SMART" id="SM00829">
    <property type="entry name" value="PKS_ER"/>
    <property type="match status" value="1"/>
</dbReference>
<dbReference type="GO" id="GO:0016491">
    <property type="term" value="F:oxidoreductase activity"/>
    <property type="evidence" value="ECO:0007669"/>
    <property type="project" value="InterPro"/>
</dbReference>
<proteinExistence type="predicted"/>
<reference evidence="3 4" key="1">
    <citation type="journal article" date="2015" name="Genome Announc.">
        <title>Complete Genome Sequence of Polypropylene Glycol- and Polyethylene Glycol-Degrading Sphingopyxis macrogoltabida Strain EY-1.</title>
        <authorList>
            <person name="Ohtsubo Y."/>
            <person name="Nagata Y."/>
            <person name="Numata M."/>
            <person name="Tsuchikane K."/>
            <person name="Hosoyama A."/>
            <person name="Yamazoe A."/>
            <person name="Tsuda M."/>
            <person name="Fujita N."/>
            <person name="Kawai F."/>
        </authorList>
    </citation>
    <scope>NUCLEOTIDE SEQUENCE [LARGE SCALE GENOMIC DNA]</scope>
    <source>
        <strain evidence="3 4">EY-1</strain>
    </source>
</reference>
<dbReference type="SUPFAM" id="SSF50129">
    <property type="entry name" value="GroES-like"/>
    <property type="match status" value="1"/>
</dbReference>
<dbReference type="CDD" id="cd08241">
    <property type="entry name" value="QOR1"/>
    <property type="match status" value="1"/>
</dbReference>
<dbReference type="InterPro" id="IPR020843">
    <property type="entry name" value="ER"/>
</dbReference>
<dbReference type="InterPro" id="IPR051397">
    <property type="entry name" value="Zn-ADH-like_protein"/>
</dbReference>
<dbReference type="PANTHER" id="PTHR43677:SF4">
    <property type="entry name" value="QUINONE OXIDOREDUCTASE-LIKE PROTEIN 2"/>
    <property type="match status" value="1"/>
</dbReference>
<dbReference type="Pfam" id="PF00107">
    <property type="entry name" value="ADH_zinc_N"/>
    <property type="match status" value="1"/>
</dbReference>
<dbReference type="InterPro" id="IPR036291">
    <property type="entry name" value="NAD(P)-bd_dom_sf"/>
</dbReference>
<dbReference type="KEGG" id="smag:AN936_08080"/>
<dbReference type="Gene3D" id="3.90.180.10">
    <property type="entry name" value="Medium-chain alcohol dehydrogenases, catalytic domain"/>
    <property type="match status" value="1"/>
</dbReference>
<evidence type="ECO:0000313" key="3">
    <source>
        <dbReference type="EMBL" id="ALH80329.1"/>
    </source>
</evidence>
<dbReference type="AlphaFoldDB" id="A0A0N9UA23"/>
<feature type="domain" description="Enoyl reductase (ER)" evidence="2">
    <location>
        <begin position="19"/>
        <end position="330"/>
    </location>
</feature>
<dbReference type="SUPFAM" id="SSF51735">
    <property type="entry name" value="NAD(P)-binding Rossmann-fold domains"/>
    <property type="match status" value="1"/>
</dbReference>
<dbReference type="InterPro" id="IPR011032">
    <property type="entry name" value="GroES-like_sf"/>
</dbReference>
<dbReference type="InterPro" id="IPR013154">
    <property type="entry name" value="ADH-like_N"/>
</dbReference>
<evidence type="ECO:0000259" key="2">
    <source>
        <dbReference type="SMART" id="SM00829"/>
    </source>
</evidence>
<gene>
    <name evidence="3" type="ORF">AN936_08080</name>
</gene>
<evidence type="ECO:0000256" key="1">
    <source>
        <dbReference type="SAM" id="MobiDB-lite"/>
    </source>
</evidence>
<dbReference type="Pfam" id="PF08240">
    <property type="entry name" value="ADH_N"/>
    <property type="match status" value="1"/>
</dbReference>
<dbReference type="PANTHER" id="PTHR43677">
    <property type="entry name" value="SHORT-CHAIN DEHYDROGENASE/REDUCTASE"/>
    <property type="match status" value="1"/>
</dbReference>
<evidence type="ECO:0000313" key="4">
    <source>
        <dbReference type="Proteomes" id="UP000058074"/>
    </source>
</evidence>
<dbReference type="Gene3D" id="3.40.50.720">
    <property type="entry name" value="NAD(P)-binding Rossmann-like Domain"/>
    <property type="match status" value="1"/>
</dbReference>
<sequence length="333" mass="34383">MPNASPNAMPRAVMADELGPPDNYRLVDHDPGPPSPTQVSISIKAAGISFVDVLTASGGYQVKPPVPFIPGSECAGVIIAVGAEVEGLQVGDRAVASGWGGMFANVTNLPARTVRKMPEALSFEEAAVFPVSYATAWHALADRGQLKAGETLLVLGAGGATGYAAVQIGKHLGARVIGSASSDGKRMLATAGGADAVIDARGDDWREQVKAANDGKGVDVVFDPVGGEATDPAFRSLAWNGRHLVIGFPAGIAALRTNLPLLKGASLIGVDVRQFGIFEPEKSEANRDTVFALAAEGKLKPAVARSYALEDFRAAMEDAATGKSAGRIVLVMD</sequence>
<accession>A0A0N9UA23</accession>
<dbReference type="Proteomes" id="UP000058074">
    <property type="component" value="Chromosome"/>
</dbReference>
<feature type="region of interest" description="Disordered" evidence="1">
    <location>
        <begin position="1"/>
        <end position="38"/>
    </location>
</feature>
<organism evidence="3 4">
    <name type="scientific">Sphingopyxis macrogoltabida</name>
    <name type="common">Sphingomonas macrogoltabidus</name>
    <dbReference type="NCBI Taxonomy" id="33050"/>
    <lineage>
        <taxon>Bacteria</taxon>
        <taxon>Pseudomonadati</taxon>
        <taxon>Pseudomonadota</taxon>
        <taxon>Alphaproteobacteria</taxon>
        <taxon>Sphingomonadales</taxon>
        <taxon>Sphingomonadaceae</taxon>
        <taxon>Sphingopyxis</taxon>
    </lineage>
</organism>
<dbReference type="EMBL" id="CP012700">
    <property type="protein sequence ID" value="ALH80329.1"/>
    <property type="molecule type" value="Genomic_DNA"/>
</dbReference>
<protein>
    <submittedName>
        <fullName evidence="3">Zinc-binding alcohol dehydrogenase</fullName>
    </submittedName>
</protein>
<dbReference type="InterPro" id="IPR013149">
    <property type="entry name" value="ADH-like_C"/>
</dbReference>
<name>A0A0N9UA23_SPHMC</name>